<dbReference type="OrthoDB" id="3253406at2"/>
<dbReference type="RefSeq" id="WP_145776234.1">
    <property type="nucleotide sequence ID" value="NZ_BAAATQ010000348.1"/>
</dbReference>
<reference evidence="2 3" key="1">
    <citation type="submission" date="2019-07" db="EMBL/GenBank/DDBJ databases">
        <title>R&amp;d 2014.</title>
        <authorList>
            <person name="Klenk H.-P."/>
        </authorList>
    </citation>
    <scope>NUCLEOTIDE SEQUENCE [LARGE SCALE GENOMIC DNA]</scope>
    <source>
        <strain evidence="2 3">DSM 43868</strain>
    </source>
</reference>
<dbReference type="Proteomes" id="UP000319825">
    <property type="component" value="Unassembled WGS sequence"/>
</dbReference>
<sequence length="236" mass="25540">MTKLFTIAEMMGRDLARRRVALALLAFVPLLFYMARHDGNPEKAIRFAGLGLAWAVSTAGLFLSNTTKAVERRLRQLGYQPAHLYLGTLTALLTLGAALAAVYWVLIFVDQNNLQRPGAVAIELGLTVVVAAPLGLLISAAAPHDLEGTLVLISITGLQFLVDPGQKLAKALPFWSTQQVGAYGLGDGDPEYLREGLLHGALYCAGLVLVTAVLASVRLRRRKHMRVRAATPYQRA</sequence>
<evidence type="ECO:0008006" key="4">
    <source>
        <dbReference type="Google" id="ProtNLM"/>
    </source>
</evidence>
<evidence type="ECO:0000256" key="1">
    <source>
        <dbReference type="SAM" id="Phobius"/>
    </source>
</evidence>
<feature type="transmembrane region" description="Helical" evidence="1">
    <location>
        <begin position="84"/>
        <end position="106"/>
    </location>
</feature>
<keyword evidence="3" id="KW-1185">Reference proteome</keyword>
<feature type="transmembrane region" description="Helical" evidence="1">
    <location>
        <begin position="145"/>
        <end position="162"/>
    </location>
</feature>
<feature type="transmembrane region" description="Helical" evidence="1">
    <location>
        <begin position="44"/>
        <end position="63"/>
    </location>
</feature>
<feature type="transmembrane region" description="Helical" evidence="1">
    <location>
        <begin position="200"/>
        <end position="219"/>
    </location>
</feature>
<evidence type="ECO:0000313" key="2">
    <source>
        <dbReference type="EMBL" id="TWH69762.1"/>
    </source>
</evidence>
<feature type="transmembrane region" description="Helical" evidence="1">
    <location>
        <begin position="118"/>
        <end position="138"/>
    </location>
</feature>
<organism evidence="2 3">
    <name type="scientific">Micromonospora olivasterospora</name>
    <dbReference type="NCBI Taxonomy" id="1880"/>
    <lineage>
        <taxon>Bacteria</taxon>
        <taxon>Bacillati</taxon>
        <taxon>Actinomycetota</taxon>
        <taxon>Actinomycetes</taxon>
        <taxon>Micromonosporales</taxon>
        <taxon>Micromonosporaceae</taxon>
        <taxon>Micromonospora</taxon>
    </lineage>
</organism>
<gene>
    <name evidence="2" type="ORF">JD77_04776</name>
</gene>
<keyword evidence="1" id="KW-0472">Membrane</keyword>
<evidence type="ECO:0000313" key="3">
    <source>
        <dbReference type="Proteomes" id="UP000319825"/>
    </source>
</evidence>
<keyword evidence="1" id="KW-1133">Transmembrane helix</keyword>
<comment type="caution">
    <text evidence="2">The sequence shown here is derived from an EMBL/GenBank/DDBJ whole genome shotgun (WGS) entry which is preliminary data.</text>
</comment>
<protein>
    <recommendedName>
        <fullName evidence="4">ABC-2 type transport system permease protein</fullName>
    </recommendedName>
</protein>
<name>A0A562IFU8_MICOL</name>
<keyword evidence="1" id="KW-0812">Transmembrane</keyword>
<dbReference type="AlphaFoldDB" id="A0A562IFU8"/>
<accession>A0A562IFU8</accession>
<proteinExistence type="predicted"/>
<dbReference type="EMBL" id="VLKE01000001">
    <property type="protein sequence ID" value="TWH69762.1"/>
    <property type="molecule type" value="Genomic_DNA"/>
</dbReference>